<dbReference type="WBParaSite" id="PSAMB.scaffold300size58383.g4413.t1">
    <property type="protein sequence ID" value="PSAMB.scaffold300size58383.g4413.t1"/>
    <property type="gene ID" value="PSAMB.scaffold300size58383.g4413"/>
</dbReference>
<evidence type="ECO:0000256" key="5">
    <source>
        <dbReference type="ARBA" id="ARBA00022692"/>
    </source>
</evidence>
<keyword evidence="15" id="KW-1185">Reference proteome</keyword>
<evidence type="ECO:0000256" key="1">
    <source>
        <dbReference type="ARBA" id="ARBA00004141"/>
    </source>
</evidence>
<name>A0A914W4M9_9BILA</name>
<evidence type="ECO:0000256" key="7">
    <source>
        <dbReference type="ARBA" id="ARBA00023053"/>
    </source>
</evidence>
<keyword evidence="3 13" id="KW-0813">Transport</keyword>
<evidence type="ECO:0000256" key="6">
    <source>
        <dbReference type="ARBA" id="ARBA00022989"/>
    </source>
</evidence>
<keyword evidence="5 13" id="KW-0812">Transmembrane</keyword>
<sequence length="474" mass="53743">MAPATSVKVISTLNQDNAHLKNEKQNNRSRFSKMLSLFGIDTSEATCLSISWAAIVKLIRITILIVGIYLTITMCFKLLDDYRYDPPYTQTTLLRNDTAELPFVKIHLPLYTKIYLQNETNTSYRDAVKSYLNSSSPMSAESFLGTAAWPKPFLHVAHEYLAFLRNAEIIDGAKGFEKYKQISSDKWQSFLLIEDFLVDSSITTDQLKQKFGKDVMRIYNTRGLMLWYLTQKTSNFSFESTIAVTNDIVCVKSQPHVPFDIENYHALGLNFNRPSFLSVNNGNHSQNIRFQYDMIDVVNFEITKVLTVDVSFGLQTELMLALPAVYRSLPEVNGEKKCSTTTPEQTCRSECRANYIRKQCECNPVAWPELSTLSLIDKQSCSLRKLEACHLSPDTDFSNCSFKDTCLPFCTQSSYVATVTTIPTTITDARSVLEHSMKLTGAPYYPLYEEMWPWTTESLVGAFGGVLGVCDFHL</sequence>
<keyword evidence="8 13" id="KW-0406">Ion transport</keyword>
<proteinExistence type="inferred from homology"/>
<feature type="transmembrane region" description="Helical" evidence="14">
    <location>
        <begin position="61"/>
        <end position="79"/>
    </location>
</feature>
<evidence type="ECO:0000256" key="2">
    <source>
        <dbReference type="ARBA" id="ARBA00007193"/>
    </source>
</evidence>
<comment type="similarity">
    <text evidence="2 13">Belongs to the amiloride-sensitive sodium channel (TC 1.A.6) family.</text>
</comment>
<dbReference type="GO" id="GO:0016020">
    <property type="term" value="C:membrane"/>
    <property type="evidence" value="ECO:0007669"/>
    <property type="project" value="UniProtKB-SubCell"/>
</dbReference>
<dbReference type="Pfam" id="PF00858">
    <property type="entry name" value="ASC"/>
    <property type="match status" value="1"/>
</dbReference>
<comment type="subcellular location">
    <subcellularLocation>
        <location evidence="1">Membrane</location>
        <topology evidence="1">Multi-pass membrane protein</topology>
    </subcellularLocation>
</comment>
<keyword evidence="9 14" id="KW-0472">Membrane</keyword>
<keyword evidence="12 13" id="KW-0407">Ion channel</keyword>
<reference evidence="16" key="1">
    <citation type="submission" date="2022-11" db="UniProtKB">
        <authorList>
            <consortium name="WormBaseParasite"/>
        </authorList>
    </citation>
    <scope>IDENTIFICATION</scope>
</reference>
<keyword evidence="4 13" id="KW-0894">Sodium channel</keyword>
<dbReference type="Proteomes" id="UP000887566">
    <property type="component" value="Unplaced"/>
</dbReference>
<keyword evidence="10" id="KW-0325">Glycoprotein</keyword>
<evidence type="ECO:0000256" key="14">
    <source>
        <dbReference type="SAM" id="Phobius"/>
    </source>
</evidence>
<evidence type="ECO:0000256" key="9">
    <source>
        <dbReference type="ARBA" id="ARBA00023136"/>
    </source>
</evidence>
<protein>
    <submittedName>
        <fullName evidence="16">Uncharacterized protein</fullName>
    </submittedName>
</protein>
<keyword evidence="11 13" id="KW-0739">Sodium transport</keyword>
<evidence type="ECO:0000256" key="4">
    <source>
        <dbReference type="ARBA" id="ARBA00022461"/>
    </source>
</evidence>
<evidence type="ECO:0000256" key="8">
    <source>
        <dbReference type="ARBA" id="ARBA00023065"/>
    </source>
</evidence>
<keyword evidence="6 14" id="KW-1133">Transmembrane helix</keyword>
<dbReference type="AlphaFoldDB" id="A0A914W4M9"/>
<evidence type="ECO:0000256" key="11">
    <source>
        <dbReference type="ARBA" id="ARBA00023201"/>
    </source>
</evidence>
<dbReference type="InterPro" id="IPR001873">
    <property type="entry name" value="ENaC"/>
</dbReference>
<evidence type="ECO:0000256" key="10">
    <source>
        <dbReference type="ARBA" id="ARBA00023180"/>
    </source>
</evidence>
<evidence type="ECO:0000256" key="12">
    <source>
        <dbReference type="ARBA" id="ARBA00023303"/>
    </source>
</evidence>
<evidence type="ECO:0000256" key="13">
    <source>
        <dbReference type="RuleBase" id="RU000679"/>
    </source>
</evidence>
<accession>A0A914W4M9</accession>
<evidence type="ECO:0000313" key="16">
    <source>
        <dbReference type="WBParaSite" id="PSAMB.scaffold300size58383.g4413.t1"/>
    </source>
</evidence>
<evidence type="ECO:0000256" key="3">
    <source>
        <dbReference type="ARBA" id="ARBA00022448"/>
    </source>
</evidence>
<evidence type="ECO:0000313" key="15">
    <source>
        <dbReference type="Proteomes" id="UP000887566"/>
    </source>
</evidence>
<dbReference type="GO" id="GO:0005272">
    <property type="term" value="F:sodium channel activity"/>
    <property type="evidence" value="ECO:0007669"/>
    <property type="project" value="UniProtKB-KW"/>
</dbReference>
<keyword evidence="7" id="KW-0915">Sodium</keyword>
<organism evidence="15 16">
    <name type="scientific">Plectus sambesii</name>
    <dbReference type="NCBI Taxonomy" id="2011161"/>
    <lineage>
        <taxon>Eukaryota</taxon>
        <taxon>Metazoa</taxon>
        <taxon>Ecdysozoa</taxon>
        <taxon>Nematoda</taxon>
        <taxon>Chromadorea</taxon>
        <taxon>Plectida</taxon>
        <taxon>Plectina</taxon>
        <taxon>Plectoidea</taxon>
        <taxon>Plectidae</taxon>
        <taxon>Plectus</taxon>
    </lineage>
</organism>